<evidence type="ECO:0000313" key="8">
    <source>
        <dbReference type="Proteomes" id="UP000651977"/>
    </source>
</evidence>
<keyword evidence="4" id="KW-0862">Zinc</keyword>
<keyword evidence="3" id="KW-0378">Hydrolase</keyword>
<dbReference type="InterPro" id="IPR055438">
    <property type="entry name" value="AstE_AspA_cat"/>
</dbReference>
<dbReference type="RefSeq" id="WP_055732397.1">
    <property type="nucleotide sequence ID" value="NZ_BMDY01000005.1"/>
</dbReference>
<name>A0ABQ1HYQ6_9ALTE</name>
<evidence type="ECO:0000256" key="4">
    <source>
        <dbReference type="ARBA" id="ARBA00022833"/>
    </source>
</evidence>
<evidence type="ECO:0000313" key="7">
    <source>
        <dbReference type="EMBL" id="GGA99840.1"/>
    </source>
</evidence>
<comment type="cofactor">
    <cofactor evidence="1">
        <name>Zn(2+)</name>
        <dbReference type="ChEBI" id="CHEBI:29105"/>
    </cofactor>
</comment>
<sequence length="273" mass="30291">MNRSSFQQFHWHSQQFGCASNDIDCFYQQLQHQMQRLAMAKQTLGEIAAYPLDLYQSAEPQADKANILISAGFHGEEAAGPWGMLKFLSQLENDIFSQINLSVLPLVNPTGFKAGHRFNQFGENPNRGFAVEDGQAVVSEESSVEGKLLIAHQDLLKTLSRDGILTCHEDVLQHSCYVYSFEPGQAAGAFSTGLRDSLAHYFTLAADSTIDGWNLDKGLIHNHYDSSFESCLVQLGAKRGACSETPALEDFDQRINANCAVMQQFLNFSLKQS</sequence>
<accession>A0ABQ1HYQ6</accession>
<dbReference type="InterPro" id="IPR000834">
    <property type="entry name" value="Peptidase_M14"/>
</dbReference>
<evidence type="ECO:0000256" key="1">
    <source>
        <dbReference type="ARBA" id="ARBA00001947"/>
    </source>
</evidence>
<proteinExistence type="inferred from homology"/>
<gene>
    <name evidence="7" type="primary">argE</name>
    <name evidence="7" type="ORF">GCM10007414_11170</name>
</gene>
<evidence type="ECO:0000259" key="6">
    <source>
        <dbReference type="PROSITE" id="PS52035"/>
    </source>
</evidence>
<keyword evidence="2" id="KW-0479">Metal-binding</keyword>
<dbReference type="PROSITE" id="PS52035">
    <property type="entry name" value="PEPTIDASE_M14"/>
    <property type="match status" value="1"/>
</dbReference>
<evidence type="ECO:0000256" key="3">
    <source>
        <dbReference type="ARBA" id="ARBA00022801"/>
    </source>
</evidence>
<evidence type="ECO:0000256" key="2">
    <source>
        <dbReference type="ARBA" id="ARBA00022723"/>
    </source>
</evidence>
<dbReference type="Pfam" id="PF24827">
    <property type="entry name" value="AstE_AspA_cat"/>
    <property type="match status" value="1"/>
</dbReference>
<dbReference type="SUPFAM" id="SSF53187">
    <property type="entry name" value="Zn-dependent exopeptidases"/>
    <property type="match status" value="1"/>
</dbReference>
<organism evidence="7 8">
    <name type="scientific">Agarivorans gilvus</name>
    <dbReference type="NCBI Taxonomy" id="680279"/>
    <lineage>
        <taxon>Bacteria</taxon>
        <taxon>Pseudomonadati</taxon>
        <taxon>Pseudomonadota</taxon>
        <taxon>Gammaproteobacteria</taxon>
        <taxon>Alteromonadales</taxon>
        <taxon>Alteromonadaceae</taxon>
        <taxon>Agarivorans</taxon>
    </lineage>
</organism>
<comment type="caution">
    <text evidence="7">The sequence shown here is derived from an EMBL/GenBank/DDBJ whole genome shotgun (WGS) entry which is preliminary data.</text>
</comment>
<feature type="domain" description="Peptidase M14" evidence="6">
    <location>
        <begin position="10"/>
        <end position="273"/>
    </location>
</feature>
<comment type="similarity">
    <text evidence="5">Belongs to the peptidase M14 family.</text>
</comment>
<evidence type="ECO:0000256" key="5">
    <source>
        <dbReference type="PROSITE-ProRule" id="PRU01379"/>
    </source>
</evidence>
<protein>
    <submittedName>
        <fullName evidence="7">N-acetyl-L-ornithine deacetylase ArgE</fullName>
    </submittedName>
</protein>
<dbReference type="Gene3D" id="3.40.630.10">
    <property type="entry name" value="Zn peptidases"/>
    <property type="match status" value="1"/>
</dbReference>
<dbReference type="CDD" id="cd06231">
    <property type="entry name" value="M14_REP34-like"/>
    <property type="match status" value="1"/>
</dbReference>
<dbReference type="Proteomes" id="UP000651977">
    <property type="component" value="Unassembled WGS sequence"/>
</dbReference>
<reference evidence="8" key="1">
    <citation type="journal article" date="2019" name="Int. J. Syst. Evol. Microbiol.">
        <title>The Global Catalogue of Microorganisms (GCM) 10K type strain sequencing project: providing services to taxonomists for standard genome sequencing and annotation.</title>
        <authorList>
            <consortium name="The Broad Institute Genomics Platform"/>
            <consortium name="The Broad Institute Genome Sequencing Center for Infectious Disease"/>
            <person name="Wu L."/>
            <person name="Ma J."/>
        </authorList>
    </citation>
    <scope>NUCLEOTIDE SEQUENCE [LARGE SCALE GENOMIC DNA]</scope>
    <source>
        <strain evidence="8">CGMCC 1.10131</strain>
    </source>
</reference>
<keyword evidence="8" id="KW-1185">Reference proteome</keyword>
<dbReference type="EMBL" id="BMDY01000005">
    <property type="protein sequence ID" value="GGA99840.1"/>
    <property type="molecule type" value="Genomic_DNA"/>
</dbReference>
<comment type="caution">
    <text evidence="5">Lacks conserved residue(s) required for the propagation of feature annotation.</text>
</comment>